<dbReference type="STRING" id="70448.A0A096P7H6"/>
<dbReference type="GeneID" id="9837500"/>
<dbReference type="KEGG" id="ota:OT_ostta13g02170"/>
<comment type="subcellular location">
    <subcellularLocation>
        <location evidence="1">Plastid</location>
        <location evidence="1">Chloroplast</location>
    </subcellularLocation>
</comment>
<evidence type="ECO:0000256" key="2">
    <source>
        <dbReference type="ARBA" id="ARBA00022528"/>
    </source>
</evidence>
<dbReference type="AlphaFoldDB" id="A0A096P7H6"/>
<feature type="region of interest" description="Disordered" evidence="4">
    <location>
        <begin position="234"/>
        <end position="253"/>
    </location>
</feature>
<dbReference type="OrthoDB" id="498150at2759"/>
<dbReference type="InterPro" id="IPR022796">
    <property type="entry name" value="Chloroa_b-bind"/>
</dbReference>
<keyword evidence="6" id="KW-1185">Reference proteome</keyword>
<organism evidence="5 6">
    <name type="scientific">Ostreococcus tauri</name>
    <name type="common">Marine green alga</name>
    <dbReference type="NCBI Taxonomy" id="70448"/>
    <lineage>
        <taxon>Eukaryota</taxon>
        <taxon>Viridiplantae</taxon>
        <taxon>Chlorophyta</taxon>
        <taxon>Mamiellophyceae</taxon>
        <taxon>Mamiellales</taxon>
        <taxon>Bathycoccaceae</taxon>
        <taxon>Ostreococcus</taxon>
    </lineage>
</organism>
<keyword evidence="2" id="KW-0150">Chloroplast</keyword>
<comment type="caution">
    <text evidence="5">The sequence shown here is derived from an EMBL/GenBank/DDBJ whole genome shotgun (WGS) entry which is preliminary data.</text>
</comment>
<protein>
    <submittedName>
        <fullName evidence="5">Chlorophyll a/b binding protein domain</fullName>
    </submittedName>
</protein>
<reference evidence="6" key="1">
    <citation type="journal article" date="2006" name="Proc. Natl. Acad. Sci. U.S.A.">
        <title>Genome analysis of the smallest free-living eukaryote Ostreococcus tauri unveils many unique features.</title>
        <authorList>
            <person name="Derelle E."/>
            <person name="Ferraz C."/>
            <person name="Rombauts S."/>
            <person name="Rouze P."/>
            <person name="Worden A.Z."/>
            <person name="Robbens S."/>
            <person name="Partensky F."/>
            <person name="Degroeve S."/>
            <person name="Echeynie S."/>
            <person name="Cooke R."/>
            <person name="Saeys Y."/>
            <person name="Wuyts J."/>
            <person name="Jabbari K."/>
            <person name="Bowler C."/>
            <person name="Panaud O."/>
            <person name="Piegu B."/>
            <person name="Ball S.G."/>
            <person name="Ral J.-P."/>
            <person name="Bouget F.-Y."/>
            <person name="Piganeau G."/>
            <person name="De Baets B."/>
            <person name="Picard A."/>
            <person name="Delseny M."/>
            <person name="Demaille J."/>
            <person name="Van de Peer Y."/>
            <person name="Moreau H."/>
        </authorList>
    </citation>
    <scope>NUCLEOTIDE SEQUENCE [LARGE SCALE GENOMIC DNA]</scope>
    <source>
        <strain evidence="6">OTTH 0595 / CCAP 157/2 / RCC745</strain>
    </source>
</reference>
<dbReference type="SUPFAM" id="SSF103511">
    <property type="entry name" value="Chlorophyll a-b binding protein"/>
    <property type="match status" value="1"/>
</dbReference>
<evidence type="ECO:0000313" key="5">
    <source>
        <dbReference type="EMBL" id="CEG00166.1"/>
    </source>
</evidence>
<evidence type="ECO:0000256" key="1">
    <source>
        <dbReference type="ARBA" id="ARBA00004229"/>
    </source>
</evidence>
<dbReference type="InParanoid" id="A0A096P7H6"/>
<reference evidence="5 6" key="2">
    <citation type="journal article" date="2014" name="BMC Genomics">
        <title>An improved genome of the model marine alga Ostreococcus tauri unfolds by assessing Illumina de novo assemblies.</title>
        <authorList>
            <person name="Blanc-Mathieu R."/>
            <person name="Verhelst B."/>
            <person name="Derelle E."/>
            <person name="Rombauts S."/>
            <person name="Bouget F.Y."/>
            <person name="Carre I."/>
            <person name="Chateau A."/>
            <person name="Eyre-Walker A."/>
            <person name="Grimsley N."/>
            <person name="Moreau H."/>
            <person name="Piegu B."/>
            <person name="Rivals E."/>
            <person name="Schackwitz W."/>
            <person name="Van de Peer Y."/>
            <person name="Piganeau G."/>
        </authorList>
    </citation>
    <scope>NUCLEOTIDE SEQUENCE [LARGE SCALE GENOMIC DNA]</scope>
    <source>
        <strain evidence="6">OTTH 0595 / CCAP 157/2 / RCC745</strain>
    </source>
</reference>
<sequence>MTSMFSSNTPYSGVTTQEMHTRDVTYRRHNRNTSGGTRARVVTSAHARPLVDHRKQQNTHTKMFTIASKSVTAQARVTKRVALKRSARMMRVAAEPSDNSVGKDVADANAEWAQKGEQMNAKQFSDAIDPADGSIAEAAPLGNDNSMLDNVMVAFKDSRAVEIINGRAAMVGWMLALGGELSSNTSMMSQVFHERTFTLADGVTRTSTYPAAGFFEIFIVVMLSLAASLAPSLKKSSPNGLNEKPETFGPFNPDAEMTNGRGAMIGLVALPLAEKIFTSGSALF</sequence>
<dbReference type="EMBL" id="CAID01000013">
    <property type="protein sequence ID" value="CEG00166.1"/>
    <property type="molecule type" value="Genomic_DNA"/>
</dbReference>
<gene>
    <name evidence="5" type="ORF">OT_ostta13g02170</name>
</gene>
<evidence type="ECO:0000256" key="3">
    <source>
        <dbReference type="ARBA" id="ARBA00022640"/>
    </source>
</evidence>
<proteinExistence type="predicted"/>
<evidence type="ECO:0000313" key="6">
    <source>
        <dbReference type="Proteomes" id="UP000009170"/>
    </source>
</evidence>
<dbReference type="Gene3D" id="1.10.3460.10">
    <property type="entry name" value="Chlorophyll a/b binding protein domain"/>
    <property type="match status" value="1"/>
</dbReference>
<dbReference type="RefSeq" id="XP_003082699.2">
    <property type="nucleotide sequence ID" value="XM_003082651.2"/>
</dbReference>
<evidence type="ECO:0000256" key="4">
    <source>
        <dbReference type="SAM" id="MobiDB-lite"/>
    </source>
</evidence>
<dbReference type="GO" id="GO:0009507">
    <property type="term" value="C:chloroplast"/>
    <property type="evidence" value="ECO:0007669"/>
    <property type="project" value="UniProtKB-SubCell"/>
</dbReference>
<keyword evidence="3" id="KW-0934">Plastid</keyword>
<dbReference type="Pfam" id="PF00504">
    <property type="entry name" value="Chloroa_b-bind"/>
    <property type="match status" value="1"/>
</dbReference>
<dbReference type="Proteomes" id="UP000009170">
    <property type="component" value="Unassembled WGS sequence"/>
</dbReference>
<accession>A0A096P7H6</accession>
<feature type="region of interest" description="Disordered" evidence="4">
    <location>
        <begin position="1"/>
        <end position="20"/>
    </location>
</feature>
<name>A0A096P7H6_OSTTA</name>
<feature type="compositionally biased region" description="Polar residues" evidence="4">
    <location>
        <begin position="1"/>
        <end position="18"/>
    </location>
</feature>